<feature type="domain" description="PPIase FKBP-type" evidence="9">
    <location>
        <begin position="170"/>
        <end position="253"/>
    </location>
</feature>
<dbReference type="PROSITE" id="PS51257">
    <property type="entry name" value="PROKAR_LIPOPROTEIN"/>
    <property type="match status" value="1"/>
</dbReference>
<accession>A0A9D9DD38</accession>
<evidence type="ECO:0000256" key="5">
    <source>
        <dbReference type="PROSITE-ProRule" id="PRU00277"/>
    </source>
</evidence>
<feature type="chain" id="PRO_5039194257" description="Peptidyl-prolyl cis-trans isomerase" evidence="8">
    <location>
        <begin position="22"/>
        <end position="277"/>
    </location>
</feature>
<dbReference type="InterPro" id="IPR000774">
    <property type="entry name" value="PPIase_FKBP_N"/>
</dbReference>
<dbReference type="Proteomes" id="UP000823631">
    <property type="component" value="Unassembled WGS sequence"/>
</dbReference>
<comment type="caution">
    <text evidence="10">The sequence shown here is derived from an EMBL/GenBank/DDBJ whole genome shotgun (WGS) entry which is preliminary data.</text>
</comment>
<comment type="similarity">
    <text evidence="2 6">Belongs to the FKBP-type PPIase family.</text>
</comment>
<keyword evidence="8" id="KW-0732">Signal</keyword>
<evidence type="ECO:0000256" key="7">
    <source>
        <dbReference type="SAM" id="MobiDB-lite"/>
    </source>
</evidence>
<evidence type="ECO:0000256" key="4">
    <source>
        <dbReference type="ARBA" id="ARBA00023235"/>
    </source>
</evidence>
<reference evidence="10" key="1">
    <citation type="submission" date="2020-10" db="EMBL/GenBank/DDBJ databases">
        <authorList>
            <person name="Gilroy R."/>
        </authorList>
    </citation>
    <scope>NUCLEOTIDE SEQUENCE</scope>
    <source>
        <strain evidence="10">17213</strain>
    </source>
</reference>
<keyword evidence="4 5" id="KW-0413">Isomerase</keyword>
<organism evidence="10 11">
    <name type="scientific">Candidatus Avisuccinivibrio stercorigallinarum</name>
    <dbReference type="NCBI Taxonomy" id="2840704"/>
    <lineage>
        <taxon>Bacteria</taxon>
        <taxon>Pseudomonadati</taxon>
        <taxon>Pseudomonadota</taxon>
        <taxon>Gammaproteobacteria</taxon>
        <taxon>Aeromonadales</taxon>
        <taxon>Succinivibrionaceae</taxon>
        <taxon>Succinivibrionaceae incertae sedis</taxon>
        <taxon>Candidatus Avisuccinivibrio</taxon>
    </lineage>
</organism>
<evidence type="ECO:0000313" key="11">
    <source>
        <dbReference type="Proteomes" id="UP000823631"/>
    </source>
</evidence>
<dbReference type="InterPro" id="IPR001179">
    <property type="entry name" value="PPIase_FKBP_dom"/>
</dbReference>
<name>A0A9D9DD38_9GAMM</name>
<feature type="compositionally biased region" description="Low complexity" evidence="7">
    <location>
        <begin position="265"/>
        <end position="277"/>
    </location>
</feature>
<gene>
    <name evidence="10" type="ORF">IAB19_08175</name>
</gene>
<evidence type="ECO:0000259" key="9">
    <source>
        <dbReference type="PROSITE" id="PS50059"/>
    </source>
</evidence>
<protein>
    <recommendedName>
        <fullName evidence="6">Peptidyl-prolyl cis-trans isomerase</fullName>
        <ecNumber evidence="6">5.2.1.8</ecNumber>
    </recommendedName>
</protein>
<dbReference type="InterPro" id="IPR036944">
    <property type="entry name" value="PPIase_FKBP_N_sf"/>
</dbReference>
<dbReference type="Pfam" id="PF01346">
    <property type="entry name" value="FKBP_N"/>
    <property type="match status" value="1"/>
</dbReference>
<dbReference type="InterPro" id="IPR046357">
    <property type="entry name" value="PPIase_dom_sf"/>
</dbReference>
<sequence length="277" mass="29296">MLNFKHKGFVLSLLASSVLLAVGCNDSTAASESKPAAAAPAPAVTAESSFDDKVAYSIGASVGGYIAQMVDAQGEYLGNIKTELIEQGFKDALLKQNSLTPEQVEETLKALDQKVMEQMQAKAKAEAETNLEAGNKFLEENAKKEGVVTTASGLQYKVITEGTGKAPTKDDIISVKYKGTTIDGKTFDEQKEPVDFPLANMIAGWVEGLQLMKEGSVYEFYIPASLAYGENGAGDIIKPNSVLVFNVELVKIKTPGDLTKPAPAPAEAAGGAQAEQK</sequence>
<evidence type="ECO:0000313" key="10">
    <source>
        <dbReference type="EMBL" id="MBO8416339.1"/>
    </source>
</evidence>
<dbReference type="SUPFAM" id="SSF54534">
    <property type="entry name" value="FKBP-like"/>
    <property type="match status" value="1"/>
</dbReference>
<dbReference type="GO" id="GO:0003755">
    <property type="term" value="F:peptidyl-prolyl cis-trans isomerase activity"/>
    <property type="evidence" value="ECO:0007669"/>
    <property type="project" value="UniProtKB-UniRule"/>
</dbReference>
<evidence type="ECO:0000256" key="6">
    <source>
        <dbReference type="RuleBase" id="RU003915"/>
    </source>
</evidence>
<feature type="signal peptide" evidence="8">
    <location>
        <begin position="1"/>
        <end position="21"/>
    </location>
</feature>
<dbReference type="PROSITE" id="PS50059">
    <property type="entry name" value="FKBP_PPIASE"/>
    <property type="match status" value="1"/>
</dbReference>
<dbReference type="Gene3D" id="1.10.287.460">
    <property type="entry name" value="Peptidyl-prolyl cis-trans isomerase, FKBP-type, N-terminal domain"/>
    <property type="match status" value="1"/>
</dbReference>
<proteinExistence type="inferred from homology"/>
<dbReference type="Pfam" id="PF00254">
    <property type="entry name" value="FKBP_C"/>
    <property type="match status" value="1"/>
</dbReference>
<dbReference type="EMBL" id="JADINH010000170">
    <property type="protein sequence ID" value="MBO8416339.1"/>
    <property type="molecule type" value="Genomic_DNA"/>
</dbReference>
<comment type="catalytic activity">
    <reaction evidence="1 5 6">
        <text>[protein]-peptidylproline (omega=180) = [protein]-peptidylproline (omega=0)</text>
        <dbReference type="Rhea" id="RHEA:16237"/>
        <dbReference type="Rhea" id="RHEA-COMP:10747"/>
        <dbReference type="Rhea" id="RHEA-COMP:10748"/>
        <dbReference type="ChEBI" id="CHEBI:83833"/>
        <dbReference type="ChEBI" id="CHEBI:83834"/>
        <dbReference type="EC" id="5.2.1.8"/>
    </reaction>
</comment>
<keyword evidence="3 5" id="KW-0697">Rotamase</keyword>
<reference evidence="10" key="2">
    <citation type="journal article" date="2021" name="PeerJ">
        <title>Extensive microbial diversity within the chicken gut microbiome revealed by metagenomics and culture.</title>
        <authorList>
            <person name="Gilroy R."/>
            <person name="Ravi A."/>
            <person name="Getino M."/>
            <person name="Pursley I."/>
            <person name="Horton D.L."/>
            <person name="Alikhan N.F."/>
            <person name="Baker D."/>
            <person name="Gharbi K."/>
            <person name="Hall N."/>
            <person name="Watson M."/>
            <person name="Adriaenssens E.M."/>
            <person name="Foster-Nyarko E."/>
            <person name="Jarju S."/>
            <person name="Secka A."/>
            <person name="Antonio M."/>
            <person name="Oren A."/>
            <person name="Chaudhuri R.R."/>
            <person name="La Ragione R."/>
            <person name="Hildebrand F."/>
            <person name="Pallen M.J."/>
        </authorList>
    </citation>
    <scope>NUCLEOTIDE SEQUENCE</scope>
    <source>
        <strain evidence="10">17213</strain>
    </source>
</reference>
<feature type="region of interest" description="Disordered" evidence="7">
    <location>
        <begin position="256"/>
        <end position="277"/>
    </location>
</feature>
<dbReference type="EC" id="5.2.1.8" evidence="6"/>
<evidence type="ECO:0000256" key="2">
    <source>
        <dbReference type="ARBA" id="ARBA00006577"/>
    </source>
</evidence>
<dbReference type="PANTHER" id="PTHR43811">
    <property type="entry name" value="FKBP-TYPE PEPTIDYL-PROLYL CIS-TRANS ISOMERASE FKPA"/>
    <property type="match status" value="1"/>
</dbReference>
<dbReference type="GO" id="GO:0006457">
    <property type="term" value="P:protein folding"/>
    <property type="evidence" value="ECO:0007669"/>
    <property type="project" value="InterPro"/>
</dbReference>
<dbReference type="PANTHER" id="PTHR43811:SF57">
    <property type="entry name" value="FKBP-TYPE PEPTIDYL-PROLYL CIS-TRANS ISOMERASE FKPA-RELATED"/>
    <property type="match status" value="1"/>
</dbReference>
<dbReference type="Gene3D" id="3.10.50.40">
    <property type="match status" value="1"/>
</dbReference>
<evidence type="ECO:0000256" key="3">
    <source>
        <dbReference type="ARBA" id="ARBA00023110"/>
    </source>
</evidence>
<evidence type="ECO:0000256" key="8">
    <source>
        <dbReference type="SAM" id="SignalP"/>
    </source>
</evidence>
<evidence type="ECO:0000256" key="1">
    <source>
        <dbReference type="ARBA" id="ARBA00000971"/>
    </source>
</evidence>
<dbReference type="AlphaFoldDB" id="A0A9D9DD38"/>